<feature type="domain" description="DNA polymerase alpha subunit B OB" evidence="9">
    <location>
        <begin position="330"/>
        <end position="422"/>
    </location>
</feature>
<dbReference type="Gene3D" id="3.60.21.60">
    <property type="match status" value="2"/>
</dbReference>
<dbReference type="Proteomes" id="UP001530377">
    <property type="component" value="Unassembled WGS sequence"/>
</dbReference>
<comment type="similarity">
    <text evidence="2 6">Belongs to the DNA polymerase alpha subunit B family.</text>
</comment>
<feature type="region of interest" description="Disordered" evidence="7">
    <location>
        <begin position="78"/>
        <end position="162"/>
    </location>
</feature>
<evidence type="ECO:0000256" key="3">
    <source>
        <dbReference type="ARBA" id="ARBA00018596"/>
    </source>
</evidence>
<organism evidence="10 11">
    <name type="scientific">Cyclostephanos tholiformis</name>
    <dbReference type="NCBI Taxonomy" id="382380"/>
    <lineage>
        <taxon>Eukaryota</taxon>
        <taxon>Sar</taxon>
        <taxon>Stramenopiles</taxon>
        <taxon>Ochrophyta</taxon>
        <taxon>Bacillariophyta</taxon>
        <taxon>Coscinodiscophyceae</taxon>
        <taxon>Thalassiosirophycidae</taxon>
        <taxon>Stephanodiscales</taxon>
        <taxon>Stephanodiscaceae</taxon>
        <taxon>Cyclostephanos</taxon>
    </lineage>
</organism>
<evidence type="ECO:0000256" key="7">
    <source>
        <dbReference type="SAM" id="MobiDB-lite"/>
    </source>
</evidence>
<feature type="domain" description="DNA polymerase alpha/delta/epsilon subunit B" evidence="8">
    <location>
        <begin position="460"/>
        <end position="710"/>
    </location>
</feature>
<name>A0ABD3RGL0_9STRA</name>
<accession>A0ABD3RGL0</accession>
<evidence type="ECO:0000256" key="6">
    <source>
        <dbReference type="PIRNR" id="PIRNR018300"/>
    </source>
</evidence>
<dbReference type="InterPro" id="IPR016722">
    <property type="entry name" value="DNA_pol_alpha_bsu"/>
</dbReference>
<evidence type="ECO:0000256" key="2">
    <source>
        <dbReference type="ARBA" id="ARBA00007299"/>
    </source>
</evidence>
<gene>
    <name evidence="10" type="ORF">ACHAXA_000934</name>
</gene>
<keyword evidence="5 6" id="KW-0539">Nucleus</keyword>
<dbReference type="GO" id="GO:0005634">
    <property type="term" value="C:nucleus"/>
    <property type="evidence" value="ECO:0007669"/>
    <property type="project" value="UniProtKB-SubCell"/>
</dbReference>
<evidence type="ECO:0000256" key="5">
    <source>
        <dbReference type="ARBA" id="ARBA00023242"/>
    </source>
</evidence>
<keyword evidence="11" id="KW-1185">Reference proteome</keyword>
<dbReference type="InterPro" id="IPR007185">
    <property type="entry name" value="DNA_pol_a/d/e_bsu"/>
</dbReference>
<dbReference type="Pfam" id="PF22062">
    <property type="entry name" value="OB_DPOA2"/>
    <property type="match status" value="1"/>
</dbReference>
<evidence type="ECO:0000259" key="9">
    <source>
        <dbReference type="Pfam" id="PF22062"/>
    </source>
</evidence>
<evidence type="ECO:0000313" key="10">
    <source>
        <dbReference type="EMBL" id="KAL3812165.1"/>
    </source>
</evidence>
<dbReference type="Pfam" id="PF04042">
    <property type="entry name" value="DNA_pol_E_B"/>
    <property type="match status" value="1"/>
</dbReference>
<dbReference type="AlphaFoldDB" id="A0ABD3RGL0"/>
<dbReference type="GO" id="GO:0006260">
    <property type="term" value="P:DNA replication"/>
    <property type="evidence" value="ECO:0007669"/>
    <property type="project" value="UniProtKB-KW"/>
</dbReference>
<reference evidence="10 11" key="1">
    <citation type="submission" date="2024-10" db="EMBL/GenBank/DDBJ databases">
        <title>Updated reference genomes for cyclostephanoid diatoms.</title>
        <authorList>
            <person name="Roberts W.R."/>
            <person name="Alverson A.J."/>
        </authorList>
    </citation>
    <scope>NUCLEOTIDE SEQUENCE [LARGE SCALE GENOMIC DNA]</scope>
    <source>
        <strain evidence="10 11">AJA228-03</strain>
    </source>
</reference>
<protein>
    <recommendedName>
        <fullName evidence="3 6">DNA polymerase alpha subunit B</fullName>
    </recommendedName>
</protein>
<keyword evidence="4 6" id="KW-0235">DNA replication</keyword>
<evidence type="ECO:0000313" key="11">
    <source>
        <dbReference type="Proteomes" id="UP001530377"/>
    </source>
</evidence>
<dbReference type="PANTHER" id="PTHR23061:SF12">
    <property type="entry name" value="DNA POLYMERASE ALPHA SUBUNIT B"/>
    <property type="match status" value="1"/>
</dbReference>
<dbReference type="EMBL" id="JALLPB020000213">
    <property type="protein sequence ID" value="KAL3812165.1"/>
    <property type="molecule type" value="Genomic_DNA"/>
</dbReference>
<comment type="caution">
    <text evidence="10">The sequence shown here is derived from an EMBL/GenBank/DDBJ whole genome shotgun (WGS) entry which is preliminary data.</text>
</comment>
<dbReference type="InterPro" id="IPR054300">
    <property type="entry name" value="OB_DPOA2"/>
</dbReference>
<dbReference type="PIRSF" id="PIRSF018300">
    <property type="entry name" value="DNA_pol_alph_2"/>
    <property type="match status" value="1"/>
</dbReference>
<proteinExistence type="inferred from homology"/>
<sequence length="786" mass="83385">MDDAATLKRSIVKAFVGSGHSASLPPDVLSGLAVLSSTLNLTPNRLAEAWEAHSLTRGVEGLDSSSFVGYRKMILASRGEQQQHQQHHQQQLHHQAKRTKTDNATVIGTSGLGRRVGPPIAGGVTPSPPAAKRGANGDKDGMSAVDGIVPSPDSPDRLRGEGTSAAAAITPPPNGDRGAMTSADAVVVAKRRYADRTNAGEIAATYDPAAAVDGGGGGNAADDERRKGVEGLGGKKRRAAISVLPPPSGVDVASAGGGRHMFAPLESRAFELERRLVDMDASIRAAYRIKDEDEEMLDALDGIVKVEATMHGMEDGTADDGGRGGYATWTPVGLPKQNSVLCVGRICNEAHEGRLNRASILLEGSRMHSLGSRIKLDLGGILHDGNDRDGDRGYSLFPGQIVAVEGNNPSGRAMRVSRVIEGILPPSTAFIDAAVVAPNDDDDNDDGDDERDDDLRALSIWTACGPYTTSDDLEYDPLLDLIERVVTESPDVVILCGPFVDGRQSLVMGEDGMGPTIVDDGENGDGVGRLVTPEQLFARKISSLLTEMYENDPDSKTQFVLIPSLDDAFVDAVYPQSPFVDDNDGRDGRFGDLGLREVEVAGRVGVRIADRPRRVHLASNPCTLRIEDVIVGVTSTDVLFHLASDGCDVGLPPGSRLARLAGHLVRQGSYYPLFPPAPGVPLDMTKSREWEIPIRPDVLIVPSRLAPFAKPVSYGNISNGMTLVVNPGELTKGSSGGTYARIGIRGVKTVYRGIGGRTTSTLVADGKAETSARGMPDRLRVEVRRI</sequence>
<comment type="subcellular location">
    <subcellularLocation>
        <location evidence="1 6">Nucleus</location>
    </subcellularLocation>
</comment>
<evidence type="ECO:0000256" key="4">
    <source>
        <dbReference type="ARBA" id="ARBA00022705"/>
    </source>
</evidence>
<evidence type="ECO:0000259" key="8">
    <source>
        <dbReference type="Pfam" id="PF04042"/>
    </source>
</evidence>
<comment type="function">
    <text evidence="6">Accessory subunit of the DNA polymerase alpha complex (also known as the alpha DNA polymerase-primase complex) which plays an essential role in the initiation of DNA synthesis.</text>
</comment>
<evidence type="ECO:0000256" key="1">
    <source>
        <dbReference type="ARBA" id="ARBA00004123"/>
    </source>
</evidence>
<feature type="compositionally biased region" description="Basic residues" evidence="7">
    <location>
        <begin position="85"/>
        <end position="98"/>
    </location>
</feature>
<dbReference type="PANTHER" id="PTHR23061">
    <property type="entry name" value="DNA POLYMERASE 2 ALPHA 70 KDA SUBUNIT"/>
    <property type="match status" value="1"/>
</dbReference>